<dbReference type="CDD" id="cd15482">
    <property type="entry name" value="Sialidase_non-viral"/>
    <property type="match status" value="1"/>
</dbReference>
<dbReference type="EMBL" id="BONC01000098">
    <property type="protein sequence ID" value="GIF61306.1"/>
    <property type="molecule type" value="Genomic_DNA"/>
</dbReference>
<sequence length="208" mass="22054">MAWWSTDGDTWRPVTLPAPAGTRSTTVTAVAGAPDGRLVAVGTTARADEHYVVAAWESSDGGRSWRHRAIPDLGGQPQLWALVHDGHRFVALGGADGDVRGAALVLTSTDGRSWQRDDTAAEADARMIRTAVALPNGDLLAVTSTGEEARSDESGGTRECASAWRSSQQTWTREDLGCHGVPTSLTVLADGRIAAVHWTTLFLRSGKP</sequence>
<dbReference type="InterPro" id="IPR036278">
    <property type="entry name" value="Sialidase_sf"/>
</dbReference>
<organism evidence="1 2">
    <name type="scientific">Asanoa iriomotensis</name>
    <dbReference type="NCBI Taxonomy" id="234613"/>
    <lineage>
        <taxon>Bacteria</taxon>
        <taxon>Bacillati</taxon>
        <taxon>Actinomycetota</taxon>
        <taxon>Actinomycetes</taxon>
        <taxon>Micromonosporales</taxon>
        <taxon>Micromonosporaceae</taxon>
        <taxon>Asanoa</taxon>
    </lineage>
</organism>
<dbReference type="RefSeq" id="WP_203708123.1">
    <property type="nucleotide sequence ID" value="NZ_BAAALU010000007.1"/>
</dbReference>
<evidence type="ECO:0000313" key="1">
    <source>
        <dbReference type="EMBL" id="GIF61306.1"/>
    </source>
</evidence>
<accession>A0ABQ4CEV6</accession>
<gene>
    <name evidence="1" type="ORF">Air01nite_74010</name>
</gene>
<evidence type="ECO:0008006" key="3">
    <source>
        <dbReference type="Google" id="ProtNLM"/>
    </source>
</evidence>
<reference evidence="1 2" key="1">
    <citation type="submission" date="2021-01" db="EMBL/GenBank/DDBJ databases">
        <title>Whole genome shotgun sequence of Asanoa iriomotensis NBRC 100142.</title>
        <authorList>
            <person name="Komaki H."/>
            <person name="Tamura T."/>
        </authorList>
    </citation>
    <scope>NUCLEOTIDE SEQUENCE [LARGE SCALE GENOMIC DNA]</scope>
    <source>
        <strain evidence="1 2">NBRC 100142</strain>
    </source>
</reference>
<name>A0ABQ4CEV6_9ACTN</name>
<proteinExistence type="predicted"/>
<dbReference type="SUPFAM" id="SSF50939">
    <property type="entry name" value="Sialidases"/>
    <property type="match status" value="1"/>
</dbReference>
<keyword evidence="2" id="KW-1185">Reference proteome</keyword>
<evidence type="ECO:0000313" key="2">
    <source>
        <dbReference type="Proteomes" id="UP000624325"/>
    </source>
</evidence>
<comment type="caution">
    <text evidence="1">The sequence shown here is derived from an EMBL/GenBank/DDBJ whole genome shotgun (WGS) entry which is preliminary data.</text>
</comment>
<protein>
    <recommendedName>
        <fullName evidence="3">Exo-alpha-sialidase</fullName>
    </recommendedName>
</protein>
<dbReference type="Proteomes" id="UP000624325">
    <property type="component" value="Unassembled WGS sequence"/>
</dbReference>
<dbReference type="Gene3D" id="2.120.10.10">
    <property type="match status" value="1"/>
</dbReference>